<dbReference type="Proteomes" id="UP001165082">
    <property type="component" value="Unassembled WGS sequence"/>
</dbReference>
<protein>
    <submittedName>
        <fullName evidence="1">Uncharacterized protein</fullName>
    </submittedName>
</protein>
<accession>A0A9W7G2U0</accession>
<dbReference type="EMBL" id="BRXZ01008737">
    <property type="protein sequence ID" value="GMI30256.1"/>
    <property type="molecule type" value="Genomic_DNA"/>
</dbReference>
<gene>
    <name evidence="1" type="ORF">TrRE_jg11110</name>
</gene>
<dbReference type="OrthoDB" id="10460535at2759"/>
<proteinExistence type="predicted"/>
<comment type="caution">
    <text evidence="1">The sequence shown here is derived from an EMBL/GenBank/DDBJ whole genome shotgun (WGS) entry which is preliminary data.</text>
</comment>
<feature type="non-terminal residue" evidence="1">
    <location>
        <position position="137"/>
    </location>
</feature>
<evidence type="ECO:0000313" key="1">
    <source>
        <dbReference type="EMBL" id="GMI30256.1"/>
    </source>
</evidence>
<evidence type="ECO:0000313" key="2">
    <source>
        <dbReference type="Proteomes" id="UP001165082"/>
    </source>
</evidence>
<name>A0A9W7G2U0_9STRA</name>
<reference evidence="1" key="1">
    <citation type="submission" date="2022-07" db="EMBL/GenBank/DDBJ databases">
        <title>Genome analysis of Parmales, a sister group of diatoms, reveals the evolutionary specialization of diatoms from phago-mixotrophs to photoautotrophs.</title>
        <authorList>
            <person name="Ban H."/>
            <person name="Sato S."/>
            <person name="Yoshikawa S."/>
            <person name="Kazumasa Y."/>
            <person name="Nakamura Y."/>
            <person name="Ichinomiya M."/>
            <person name="Saitoh K."/>
            <person name="Sato N."/>
            <person name="Blanc-Mathieu R."/>
            <person name="Endo H."/>
            <person name="Kuwata A."/>
            <person name="Ogata H."/>
        </authorList>
    </citation>
    <scope>NUCLEOTIDE SEQUENCE</scope>
</reference>
<dbReference type="AlphaFoldDB" id="A0A9W7G2U0"/>
<organism evidence="1 2">
    <name type="scientific">Triparma retinervis</name>
    <dbReference type="NCBI Taxonomy" id="2557542"/>
    <lineage>
        <taxon>Eukaryota</taxon>
        <taxon>Sar</taxon>
        <taxon>Stramenopiles</taxon>
        <taxon>Ochrophyta</taxon>
        <taxon>Bolidophyceae</taxon>
        <taxon>Parmales</taxon>
        <taxon>Triparmaceae</taxon>
        <taxon>Triparma</taxon>
    </lineage>
</organism>
<sequence>MAVEGGNEDDDLKKRLVEYSELHKGVFPNDGEVVGIYYVTPTPSSTLPPSISSVFAACTTQFPSCLSVLLADATSGAYSVLQRSTNLGGSATFKKVECEVAMTSVSRTVIESVVEGIEGGKGEENLREAVGELEGKL</sequence>
<keyword evidence="2" id="KW-1185">Reference proteome</keyword>